<comment type="subcellular location">
    <subcellularLocation>
        <location evidence="1">Cell membrane</location>
        <topology evidence="1">Multi-pass membrane protein</topology>
    </subcellularLocation>
</comment>
<dbReference type="PROSITE" id="PS50850">
    <property type="entry name" value="MFS"/>
    <property type="match status" value="1"/>
</dbReference>
<dbReference type="InterPro" id="IPR050549">
    <property type="entry name" value="MFS_Trehalose_Transporter"/>
</dbReference>
<sequence>MISSSFRTVIKKPPQRQQPQHTHRLNLGGGGGGGGGISGGGGGGPPRTRKTSGYARPQFAGPMELETLMEEGAASPGPDGREGDPRTDDDGTSSPLTNGDKSQRNHSDDKRYQNKAATTMKNNPSERPRSMLNLYLAACTVNMGALAAGCALTWSSPTLVKLQSGDPTLGMRITEEEGSWVGSLVTLGAAVGPLLAGVLLDRLGRKNTILLSMVLSAISWIIVAAVPSLYGLGGTWVLFGVTLGVPGLLALYFARVLAGIAVGVIFTAVPMYIVEIAETRLRSSLGTLMQFFLVVGFLLEYIVGPYTTYLTLAIVSLASPVLCVGMYMWMPDSPHSLLIIKSGSEQKAMESLRWLRGNPNETVVIKELNEIKKSVDDAKKQKSGFGELFVNRGNIKAVIISCAMVTWQQLSGINVVLLYSEKIFLKTGANMSASVSAIIVGVVMLIAAGITPSLAKITTMRMMLYVSAIGMAISDGMLGMYFYLQSAGHDVTAYGFVPVCSLVAFIITYCLGFGPLPWAIMGEIFPANLKSVASAMTASFCWSLGFFLTKSFATVSASVGIHTVFWAFAVCCMFALLFTVYLLPQTEGKSLQEIQDMLHGRTKPGSHKMTNRAP</sequence>
<feature type="transmembrane region" description="Helical" evidence="9">
    <location>
        <begin position="462"/>
        <end position="484"/>
    </location>
</feature>
<gene>
    <name evidence="11" type="ORF">CINCED_3A009001</name>
</gene>
<keyword evidence="11" id="KW-0813">Transport</keyword>
<keyword evidence="6" id="KW-0325">Glycoprotein</keyword>
<reference evidence="11 12" key="1">
    <citation type="submission" date="2019-08" db="EMBL/GenBank/DDBJ databases">
        <authorList>
            <person name="Alioto T."/>
            <person name="Alioto T."/>
            <person name="Gomez Garrido J."/>
        </authorList>
    </citation>
    <scope>NUCLEOTIDE SEQUENCE [LARGE SCALE GENOMIC DNA]</scope>
</reference>
<dbReference type="Gene3D" id="1.20.1250.20">
    <property type="entry name" value="MFS general substrate transporter like domains"/>
    <property type="match status" value="2"/>
</dbReference>
<evidence type="ECO:0000259" key="10">
    <source>
        <dbReference type="PROSITE" id="PS50850"/>
    </source>
</evidence>
<evidence type="ECO:0000256" key="6">
    <source>
        <dbReference type="ARBA" id="ARBA00023180"/>
    </source>
</evidence>
<keyword evidence="4 9" id="KW-1133">Transmembrane helix</keyword>
<feature type="compositionally biased region" description="Basic and acidic residues" evidence="8">
    <location>
        <begin position="101"/>
        <end position="112"/>
    </location>
</feature>
<feature type="transmembrane region" description="Helical" evidence="9">
    <location>
        <begin position="496"/>
        <end position="520"/>
    </location>
</feature>
<dbReference type="InterPro" id="IPR005828">
    <property type="entry name" value="MFS_sugar_transport-like"/>
</dbReference>
<dbReference type="PRINTS" id="PR00171">
    <property type="entry name" value="SUGRTRNSPORT"/>
</dbReference>
<dbReference type="CDD" id="cd17358">
    <property type="entry name" value="MFS_GLUT6_8_Class3_like"/>
    <property type="match status" value="1"/>
</dbReference>
<feature type="compositionally biased region" description="Basic and acidic residues" evidence="8">
    <location>
        <begin position="79"/>
        <end position="89"/>
    </location>
</feature>
<feature type="transmembrane region" description="Helical" evidence="9">
    <location>
        <begin position="134"/>
        <end position="154"/>
    </location>
</feature>
<feature type="transmembrane region" description="Helical" evidence="9">
    <location>
        <begin position="250"/>
        <end position="273"/>
    </location>
</feature>
<feature type="transmembrane region" description="Helical" evidence="9">
    <location>
        <begin position="431"/>
        <end position="450"/>
    </location>
</feature>
<dbReference type="InterPro" id="IPR005829">
    <property type="entry name" value="Sugar_transporter_CS"/>
</dbReference>
<evidence type="ECO:0000256" key="9">
    <source>
        <dbReference type="SAM" id="Phobius"/>
    </source>
</evidence>
<keyword evidence="12" id="KW-1185">Reference proteome</keyword>
<dbReference type="GO" id="GO:0051119">
    <property type="term" value="F:sugar transmembrane transporter activity"/>
    <property type="evidence" value="ECO:0007669"/>
    <property type="project" value="InterPro"/>
</dbReference>
<feature type="transmembrane region" description="Helical" evidence="9">
    <location>
        <begin position="285"/>
        <end position="303"/>
    </location>
</feature>
<name>A0A5E4MNV0_9HEMI</name>
<dbReference type="OrthoDB" id="4142200at2759"/>
<evidence type="ECO:0000256" key="1">
    <source>
        <dbReference type="ARBA" id="ARBA00004651"/>
    </source>
</evidence>
<dbReference type="PROSITE" id="PS00216">
    <property type="entry name" value="SUGAR_TRANSPORT_1"/>
    <property type="match status" value="1"/>
</dbReference>
<dbReference type="GO" id="GO:0005886">
    <property type="term" value="C:plasma membrane"/>
    <property type="evidence" value="ECO:0007669"/>
    <property type="project" value="UniProtKB-SubCell"/>
</dbReference>
<evidence type="ECO:0000256" key="2">
    <source>
        <dbReference type="ARBA" id="ARBA00022475"/>
    </source>
</evidence>
<dbReference type="AlphaFoldDB" id="A0A5E4MNV0"/>
<evidence type="ECO:0000256" key="8">
    <source>
        <dbReference type="SAM" id="MobiDB-lite"/>
    </source>
</evidence>
<dbReference type="InterPro" id="IPR020846">
    <property type="entry name" value="MFS_dom"/>
</dbReference>
<keyword evidence="2" id="KW-1003">Cell membrane</keyword>
<evidence type="ECO:0000313" key="12">
    <source>
        <dbReference type="Proteomes" id="UP000325440"/>
    </source>
</evidence>
<keyword evidence="11" id="KW-0762">Sugar transport</keyword>
<feature type="compositionally biased region" description="Gly residues" evidence="8">
    <location>
        <begin position="27"/>
        <end position="45"/>
    </location>
</feature>
<dbReference type="FunFam" id="1.20.1250.20:FF:000055">
    <property type="entry name" value="Facilitated trehalose transporter Tret1-2 homolog"/>
    <property type="match status" value="1"/>
</dbReference>
<evidence type="ECO:0000256" key="4">
    <source>
        <dbReference type="ARBA" id="ARBA00022989"/>
    </source>
</evidence>
<feature type="transmembrane region" description="Helical" evidence="9">
    <location>
        <begin position="559"/>
        <end position="583"/>
    </location>
</feature>
<evidence type="ECO:0000256" key="7">
    <source>
        <dbReference type="ARBA" id="ARBA00024348"/>
    </source>
</evidence>
<feature type="transmembrane region" description="Helical" evidence="9">
    <location>
        <begin position="532"/>
        <end position="553"/>
    </location>
</feature>
<accession>A0A5E4MNV0</accession>
<dbReference type="PANTHER" id="PTHR48021:SF47">
    <property type="entry name" value="GH17672P"/>
    <property type="match status" value="1"/>
</dbReference>
<evidence type="ECO:0000256" key="3">
    <source>
        <dbReference type="ARBA" id="ARBA00022692"/>
    </source>
</evidence>
<dbReference type="InterPro" id="IPR036259">
    <property type="entry name" value="MFS_trans_sf"/>
</dbReference>
<keyword evidence="3 9" id="KW-0812">Transmembrane</keyword>
<dbReference type="PROSITE" id="PS00217">
    <property type="entry name" value="SUGAR_TRANSPORT_2"/>
    <property type="match status" value="1"/>
</dbReference>
<protein>
    <submittedName>
        <fullName evidence="11">Sugar transporter, conserved site,Major facilitator superfamily domain,Major facilitator, sugar</fullName>
    </submittedName>
</protein>
<comment type="similarity">
    <text evidence="7">Belongs to the major facilitator superfamily. Sugar transporter (TC 2.A.1.1) family. Trehalose transporter subfamily.</text>
</comment>
<proteinExistence type="inferred from homology"/>
<feature type="transmembrane region" description="Helical" evidence="9">
    <location>
        <begin position="309"/>
        <end position="329"/>
    </location>
</feature>
<keyword evidence="5 9" id="KW-0472">Membrane</keyword>
<dbReference type="InterPro" id="IPR003663">
    <property type="entry name" value="Sugar/inositol_transpt"/>
</dbReference>
<dbReference type="Pfam" id="PF00083">
    <property type="entry name" value="Sugar_tr"/>
    <property type="match status" value="1"/>
</dbReference>
<dbReference type="InterPro" id="IPR044775">
    <property type="entry name" value="MFS_ERD6/Tret1-like"/>
</dbReference>
<feature type="transmembrane region" description="Helical" evidence="9">
    <location>
        <begin position="180"/>
        <end position="200"/>
    </location>
</feature>
<dbReference type="PANTHER" id="PTHR48021">
    <property type="match status" value="1"/>
</dbReference>
<feature type="region of interest" description="Disordered" evidence="8">
    <location>
        <begin position="1"/>
        <end position="127"/>
    </location>
</feature>
<dbReference type="SUPFAM" id="SSF103473">
    <property type="entry name" value="MFS general substrate transporter"/>
    <property type="match status" value="1"/>
</dbReference>
<dbReference type="EMBL" id="CABPRJ010000963">
    <property type="protein sequence ID" value="VVC33147.1"/>
    <property type="molecule type" value="Genomic_DNA"/>
</dbReference>
<feature type="domain" description="Major facilitator superfamily (MFS) profile" evidence="10">
    <location>
        <begin position="130"/>
        <end position="587"/>
    </location>
</feature>
<evidence type="ECO:0000313" key="11">
    <source>
        <dbReference type="EMBL" id="VVC33147.1"/>
    </source>
</evidence>
<dbReference type="Proteomes" id="UP000325440">
    <property type="component" value="Unassembled WGS sequence"/>
</dbReference>
<evidence type="ECO:0000256" key="5">
    <source>
        <dbReference type="ARBA" id="ARBA00023136"/>
    </source>
</evidence>
<organism evidence="11 12">
    <name type="scientific">Cinara cedri</name>
    <dbReference type="NCBI Taxonomy" id="506608"/>
    <lineage>
        <taxon>Eukaryota</taxon>
        <taxon>Metazoa</taxon>
        <taxon>Ecdysozoa</taxon>
        <taxon>Arthropoda</taxon>
        <taxon>Hexapoda</taxon>
        <taxon>Insecta</taxon>
        <taxon>Pterygota</taxon>
        <taxon>Neoptera</taxon>
        <taxon>Paraneoptera</taxon>
        <taxon>Hemiptera</taxon>
        <taxon>Sternorrhyncha</taxon>
        <taxon>Aphidomorpha</taxon>
        <taxon>Aphidoidea</taxon>
        <taxon>Aphididae</taxon>
        <taxon>Lachninae</taxon>
        <taxon>Cinara</taxon>
    </lineage>
</organism>
<feature type="transmembrane region" description="Helical" evidence="9">
    <location>
        <begin position="397"/>
        <end position="419"/>
    </location>
</feature>